<dbReference type="RefSeq" id="WP_262991476.1">
    <property type="nucleotide sequence ID" value="NZ_JAOTEN010000005.1"/>
</dbReference>
<comment type="caution">
    <text evidence="4">The sequence shown here is derived from an EMBL/GenBank/DDBJ whole genome shotgun (WGS) entry which is preliminary data.</text>
</comment>
<dbReference type="Pfam" id="PF13583">
    <property type="entry name" value="Reprolysin_4"/>
    <property type="match status" value="1"/>
</dbReference>
<dbReference type="InterPro" id="IPR026444">
    <property type="entry name" value="Secre_tail"/>
</dbReference>
<gene>
    <name evidence="4" type="ORF">N0B16_13485</name>
</gene>
<keyword evidence="1 2" id="KW-0732">Signal</keyword>
<evidence type="ECO:0000259" key="3">
    <source>
        <dbReference type="PROSITE" id="PS50853"/>
    </source>
</evidence>
<dbReference type="InterPro" id="IPR045474">
    <property type="entry name" value="GEVED"/>
</dbReference>
<dbReference type="EMBL" id="JAOTEN010000005">
    <property type="protein sequence ID" value="MCU7615453.1"/>
    <property type="molecule type" value="Genomic_DNA"/>
</dbReference>
<dbReference type="Gene3D" id="3.40.390.10">
    <property type="entry name" value="Collagenase (Catalytic Domain)"/>
    <property type="match status" value="1"/>
</dbReference>
<dbReference type="InterPro" id="IPR036116">
    <property type="entry name" value="FN3_sf"/>
</dbReference>
<feature type="chain" id="PRO_5045569508" evidence="2">
    <location>
        <begin position="20"/>
        <end position="997"/>
    </location>
</feature>
<dbReference type="InterPro" id="IPR013783">
    <property type="entry name" value="Ig-like_fold"/>
</dbReference>
<dbReference type="Proteomes" id="UP001208114">
    <property type="component" value="Unassembled WGS sequence"/>
</dbReference>
<protein>
    <submittedName>
        <fullName evidence="4">M12 family metallo-peptidase</fullName>
    </submittedName>
</protein>
<dbReference type="SUPFAM" id="SSF55486">
    <property type="entry name" value="Metalloproteases ('zincins'), catalytic domain"/>
    <property type="match status" value="1"/>
</dbReference>
<dbReference type="Pfam" id="PF00041">
    <property type="entry name" value="fn3"/>
    <property type="match status" value="1"/>
</dbReference>
<accession>A0ABT2VZN5</accession>
<organism evidence="4 5">
    <name type="scientific">Chryseobacterium gilvum</name>
    <dbReference type="NCBI Taxonomy" id="2976534"/>
    <lineage>
        <taxon>Bacteria</taxon>
        <taxon>Pseudomonadati</taxon>
        <taxon>Bacteroidota</taxon>
        <taxon>Flavobacteriia</taxon>
        <taxon>Flavobacteriales</taxon>
        <taxon>Weeksellaceae</taxon>
        <taxon>Chryseobacterium group</taxon>
        <taxon>Chryseobacterium</taxon>
    </lineage>
</organism>
<dbReference type="CDD" id="cd00063">
    <property type="entry name" value="FN3"/>
    <property type="match status" value="1"/>
</dbReference>
<dbReference type="Gene3D" id="2.60.40.10">
    <property type="entry name" value="Immunoglobulins"/>
    <property type="match status" value="1"/>
</dbReference>
<name>A0ABT2VZN5_9FLAO</name>
<evidence type="ECO:0000313" key="4">
    <source>
        <dbReference type="EMBL" id="MCU7615453.1"/>
    </source>
</evidence>
<dbReference type="Pfam" id="PF18962">
    <property type="entry name" value="Por_Secre_tail"/>
    <property type="match status" value="1"/>
</dbReference>
<dbReference type="Pfam" id="PF20009">
    <property type="entry name" value="GEVED"/>
    <property type="match status" value="1"/>
</dbReference>
<dbReference type="InterPro" id="IPR003961">
    <property type="entry name" value="FN3_dom"/>
</dbReference>
<keyword evidence="5" id="KW-1185">Reference proteome</keyword>
<dbReference type="SMART" id="SM00060">
    <property type="entry name" value="FN3"/>
    <property type="match status" value="1"/>
</dbReference>
<evidence type="ECO:0000313" key="5">
    <source>
        <dbReference type="Proteomes" id="UP001208114"/>
    </source>
</evidence>
<evidence type="ECO:0000256" key="1">
    <source>
        <dbReference type="ARBA" id="ARBA00022729"/>
    </source>
</evidence>
<sequence>MKKLITVLFCSLIGGSAIAQWTPTTVKRSSNVELSQITTSYKLDLNKMRDQLKNAQETGPNAKPVEISLPTLKGKIERFAVYSFPVVVKELADQYQLGSYVGVGIDDPTKYVRFSLAPNDFQSMIVRGGDYEFIEPTLADKTIYGVHAKSKPTGGKSFVCSTDETPAVKEQIAELLKKGSTFTNQPTDFAKSSDKKYRTMRLVMSVTGEYTTFHGGTVAGALAAINATMTRVNGVFEKDFALHLNVQNFPNVIYTNGATDPYSDPAIGTAPANANAAIGWNVQLQQTLSVNVGSANYDIGHLFGDTGGGGNAGCIGCVCIDPTGTPATSLSKQKGSGYTSPGDGISQGDNFDIDYVAHEMGHQLGGNHTFSHALEGAGVNVEPGSGSTIMGYAGITGATTDVQAHSDAYFHMISIVQVQNNLAAKTCDVETTTTNNPPVIAALPAYTIPKGTAFVLTASATDPENNPMTYTWEEIDNASAVINKTNLGTTADGATFRSIAPSTSPTRYFPKFSSVLAGVLDNTLNTWESTSQVARSSTFAVTVRDNNPNVAQQQTQYEIQSITVGADGPFKISSGAYLFSNVANTVTWDVANTAGGAYNSPNVKLDYSTDNGVTWTVLAASTANDGTESVNMPASLNGQTVVFRISSIGNVFYAIKKMTVATQAACGSAVTGVTVSNITATGATVTWAPISGATSYVIQYKKTTDATWQTTTSATNTVNIASLTSSTAYEVQVASVCGTQGPFSASTTFTTLVTAYCTVSATNNPQFEYISNVSMTGTTGTLLNNTSGPSNYSDFTTNTSLQPNLAAGSTYTLSITVATADYDTAVVFIDYNKNGVFENSERVLNYPVALATAPITGSFTVPATAITNQPLRMRVILYYAGQANAGLSLNTTYAGCGTISYGEAEDYNVVVASPLSTSEVRANSGIQMYPNPATDVLNITKVSDKATYKIYNAAGQLVGNGNVSGGKINVSALIKGAYVITVEEKGKDSFNSKFIKK</sequence>
<dbReference type="SUPFAM" id="SSF49265">
    <property type="entry name" value="Fibronectin type III"/>
    <property type="match status" value="1"/>
</dbReference>
<feature type="signal peptide" evidence="2">
    <location>
        <begin position="1"/>
        <end position="19"/>
    </location>
</feature>
<dbReference type="InterPro" id="IPR024079">
    <property type="entry name" value="MetalloPept_cat_dom_sf"/>
</dbReference>
<evidence type="ECO:0000256" key="2">
    <source>
        <dbReference type="SAM" id="SignalP"/>
    </source>
</evidence>
<feature type="domain" description="Fibronectin type-III" evidence="3">
    <location>
        <begin position="669"/>
        <end position="754"/>
    </location>
</feature>
<dbReference type="NCBIfam" id="TIGR04183">
    <property type="entry name" value="Por_Secre_tail"/>
    <property type="match status" value="1"/>
</dbReference>
<reference evidence="5" key="1">
    <citation type="submission" date="2023-07" db="EMBL/GenBank/DDBJ databases">
        <title>Chryseobacterium sp. GMJ5 Genome sequencing and assembly.</title>
        <authorList>
            <person name="Jung Y."/>
        </authorList>
    </citation>
    <scope>NUCLEOTIDE SEQUENCE [LARGE SCALE GENOMIC DNA]</scope>
    <source>
        <strain evidence="5">GMJ5</strain>
    </source>
</reference>
<dbReference type="PROSITE" id="PS50853">
    <property type="entry name" value="FN3"/>
    <property type="match status" value="1"/>
</dbReference>
<proteinExistence type="predicted"/>